<evidence type="ECO:0000313" key="2">
    <source>
        <dbReference type="Proteomes" id="UP001529510"/>
    </source>
</evidence>
<sequence length="73" mass="8240">SPYPLIVIIDKGVIQDVSGRYPTSLLRTVTFPVHQVLVSAPPPPRIQNTIDRIGGFPVYESRRWGNRGWRINA</sequence>
<name>A0ABD0MB45_CIRMR</name>
<keyword evidence="2" id="KW-1185">Reference proteome</keyword>
<feature type="non-terminal residue" evidence="1">
    <location>
        <position position="1"/>
    </location>
</feature>
<gene>
    <name evidence="1" type="ORF">M9458_057429</name>
</gene>
<proteinExistence type="predicted"/>
<comment type="caution">
    <text evidence="1">The sequence shown here is derived from an EMBL/GenBank/DDBJ whole genome shotgun (WGS) entry which is preliminary data.</text>
</comment>
<dbReference type="Proteomes" id="UP001529510">
    <property type="component" value="Unassembled WGS sequence"/>
</dbReference>
<accession>A0ABD0MB45</accession>
<reference evidence="1 2" key="1">
    <citation type="submission" date="2024-05" db="EMBL/GenBank/DDBJ databases">
        <title>Genome sequencing and assembly of Indian major carp, Cirrhinus mrigala (Hamilton, 1822).</title>
        <authorList>
            <person name="Mohindra V."/>
            <person name="Chowdhury L.M."/>
            <person name="Lal K."/>
            <person name="Jena J.K."/>
        </authorList>
    </citation>
    <scope>NUCLEOTIDE SEQUENCE [LARGE SCALE GENOMIC DNA]</scope>
    <source>
        <strain evidence="1">CM1030</strain>
        <tissue evidence="1">Blood</tissue>
    </source>
</reference>
<evidence type="ECO:0000313" key="1">
    <source>
        <dbReference type="EMBL" id="KAL0147263.1"/>
    </source>
</evidence>
<dbReference type="AlphaFoldDB" id="A0ABD0MB45"/>
<protein>
    <submittedName>
        <fullName evidence="1">Uncharacterized protein</fullName>
    </submittedName>
</protein>
<dbReference type="EMBL" id="JAMKFB020000784">
    <property type="protein sequence ID" value="KAL0147263.1"/>
    <property type="molecule type" value="Genomic_DNA"/>
</dbReference>
<organism evidence="1 2">
    <name type="scientific">Cirrhinus mrigala</name>
    <name type="common">Mrigala</name>
    <dbReference type="NCBI Taxonomy" id="683832"/>
    <lineage>
        <taxon>Eukaryota</taxon>
        <taxon>Metazoa</taxon>
        <taxon>Chordata</taxon>
        <taxon>Craniata</taxon>
        <taxon>Vertebrata</taxon>
        <taxon>Euteleostomi</taxon>
        <taxon>Actinopterygii</taxon>
        <taxon>Neopterygii</taxon>
        <taxon>Teleostei</taxon>
        <taxon>Ostariophysi</taxon>
        <taxon>Cypriniformes</taxon>
        <taxon>Cyprinidae</taxon>
        <taxon>Labeoninae</taxon>
        <taxon>Labeonini</taxon>
        <taxon>Cirrhinus</taxon>
    </lineage>
</organism>